<dbReference type="EMBL" id="JARBJD010000226">
    <property type="protein sequence ID" value="KAK2946531.1"/>
    <property type="molecule type" value="Genomic_DNA"/>
</dbReference>
<evidence type="ECO:0000313" key="2">
    <source>
        <dbReference type="EMBL" id="KAK2946531.1"/>
    </source>
</evidence>
<keyword evidence="3" id="KW-1185">Reference proteome</keyword>
<keyword evidence="1" id="KW-0812">Transmembrane</keyword>
<feature type="transmembrane region" description="Helical" evidence="1">
    <location>
        <begin position="27"/>
        <end position="45"/>
    </location>
</feature>
<evidence type="ECO:0000313" key="3">
    <source>
        <dbReference type="Proteomes" id="UP001281761"/>
    </source>
</evidence>
<protein>
    <submittedName>
        <fullName evidence="2">Uncharacterized protein</fullName>
    </submittedName>
</protein>
<dbReference type="Proteomes" id="UP001281761">
    <property type="component" value="Unassembled WGS sequence"/>
</dbReference>
<keyword evidence="1" id="KW-0472">Membrane</keyword>
<proteinExistence type="predicted"/>
<comment type="caution">
    <text evidence="2">The sequence shown here is derived from an EMBL/GenBank/DDBJ whole genome shotgun (WGS) entry which is preliminary data.</text>
</comment>
<organism evidence="2 3">
    <name type="scientific">Blattamonas nauphoetae</name>
    <dbReference type="NCBI Taxonomy" id="2049346"/>
    <lineage>
        <taxon>Eukaryota</taxon>
        <taxon>Metamonada</taxon>
        <taxon>Preaxostyla</taxon>
        <taxon>Oxymonadida</taxon>
        <taxon>Blattamonas</taxon>
    </lineage>
</organism>
<gene>
    <name evidence="2" type="ORF">BLNAU_18573</name>
</gene>
<keyword evidence="1" id="KW-1133">Transmembrane helix</keyword>
<reference evidence="2 3" key="1">
    <citation type="journal article" date="2022" name="bioRxiv">
        <title>Genomics of Preaxostyla Flagellates Illuminates Evolutionary Transitions and the Path Towards Mitochondrial Loss.</title>
        <authorList>
            <person name="Novak L.V.F."/>
            <person name="Treitli S.C."/>
            <person name="Pyrih J."/>
            <person name="Halakuc P."/>
            <person name="Pipaliya S.V."/>
            <person name="Vacek V."/>
            <person name="Brzon O."/>
            <person name="Soukal P."/>
            <person name="Eme L."/>
            <person name="Dacks J.B."/>
            <person name="Karnkowska A."/>
            <person name="Elias M."/>
            <person name="Hampl V."/>
        </authorList>
    </citation>
    <scope>NUCLEOTIDE SEQUENCE [LARGE SCALE GENOMIC DNA]</scope>
    <source>
        <strain evidence="2">NAU3</strain>
        <tissue evidence="2">Gut</tissue>
    </source>
</reference>
<accession>A0ABQ9X425</accession>
<name>A0ABQ9X425_9EUKA</name>
<evidence type="ECO:0000256" key="1">
    <source>
        <dbReference type="SAM" id="Phobius"/>
    </source>
</evidence>
<sequence length="78" mass="9231">MCDRCRLWHHVIVLFAERQRFSRLSRSMVATLSFAFAAILALLVCGRQCVDRWMDGEDWWGQANSVIRRNDTKLRFGR</sequence>